<name>A4BS88_9GAMM</name>
<feature type="transmembrane region" description="Helical" evidence="1">
    <location>
        <begin position="35"/>
        <end position="53"/>
    </location>
</feature>
<keyword evidence="1" id="KW-0472">Membrane</keyword>
<dbReference type="AlphaFoldDB" id="A4BS88"/>
<reference evidence="2 3" key="1">
    <citation type="submission" date="2006-02" db="EMBL/GenBank/DDBJ databases">
        <authorList>
            <person name="Waterbury J."/>
            <person name="Ferriera S."/>
            <person name="Johnson J."/>
            <person name="Kravitz S."/>
            <person name="Halpern A."/>
            <person name="Remington K."/>
            <person name="Beeson K."/>
            <person name="Tran B."/>
            <person name="Rogers Y.-H."/>
            <person name="Friedman R."/>
            <person name="Venter J.C."/>
        </authorList>
    </citation>
    <scope>NUCLEOTIDE SEQUENCE [LARGE SCALE GENOMIC DNA]</scope>
    <source>
        <strain evidence="2 3">Nb-231</strain>
    </source>
</reference>
<dbReference type="RefSeq" id="WP_005003360.1">
    <property type="nucleotide sequence ID" value="NZ_CH672427.1"/>
</dbReference>
<comment type="caution">
    <text evidence="2">The sequence shown here is derived from an EMBL/GenBank/DDBJ whole genome shotgun (WGS) entry which is preliminary data.</text>
</comment>
<evidence type="ECO:0000256" key="1">
    <source>
        <dbReference type="SAM" id="Phobius"/>
    </source>
</evidence>
<dbReference type="Proteomes" id="UP000003374">
    <property type="component" value="Unassembled WGS sequence"/>
</dbReference>
<protein>
    <submittedName>
        <fullName evidence="2">Uncharacterized protein</fullName>
    </submittedName>
</protein>
<accession>A4BS88</accession>
<dbReference type="STRING" id="314278.NB231_13176"/>
<organism evidence="2 3">
    <name type="scientific">Nitrococcus mobilis Nb-231</name>
    <dbReference type="NCBI Taxonomy" id="314278"/>
    <lineage>
        <taxon>Bacteria</taxon>
        <taxon>Pseudomonadati</taxon>
        <taxon>Pseudomonadota</taxon>
        <taxon>Gammaproteobacteria</taxon>
        <taxon>Chromatiales</taxon>
        <taxon>Ectothiorhodospiraceae</taxon>
        <taxon>Nitrococcus</taxon>
    </lineage>
</organism>
<feature type="transmembrane region" description="Helical" evidence="1">
    <location>
        <begin position="6"/>
        <end position="23"/>
    </location>
</feature>
<feature type="transmembrane region" description="Helical" evidence="1">
    <location>
        <begin position="65"/>
        <end position="89"/>
    </location>
</feature>
<evidence type="ECO:0000313" key="3">
    <source>
        <dbReference type="Proteomes" id="UP000003374"/>
    </source>
</evidence>
<keyword evidence="1" id="KW-0812">Transmembrane</keyword>
<dbReference type="HOGENOM" id="CLU_2356868_0_0_6"/>
<proteinExistence type="predicted"/>
<sequence>MLTSQLLVLPIFIGGFLFYRHVVPQATDQRTVLKFDLIVATLLIILSIVSAWLVFSHVKGGEDSIWGHVLAATCSYLIVLFGLHLAYWIRNSLLFR</sequence>
<keyword evidence="1" id="KW-1133">Transmembrane helix</keyword>
<evidence type="ECO:0000313" key="2">
    <source>
        <dbReference type="EMBL" id="EAR21348.1"/>
    </source>
</evidence>
<dbReference type="EMBL" id="AAOF01000009">
    <property type="protein sequence ID" value="EAR21348.1"/>
    <property type="molecule type" value="Genomic_DNA"/>
</dbReference>
<gene>
    <name evidence="2" type="ORF">NB231_13176</name>
</gene>
<keyword evidence="3" id="KW-1185">Reference proteome</keyword>